<comment type="caution">
    <text evidence="3">The sequence shown here is derived from an EMBL/GenBank/DDBJ whole genome shotgun (WGS) entry which is preliminary data.</text>
</comment>
<evidence type="ECO:0000313" key="4">
    <source>
        <dbReference type="Proteomes" id="UP000186817"/>
    </source>
</evidence>
<keyword evidence="4" id="KW-1185">Reference proteome</keyword>
<feature type="transmembrane region" description="Helical" evidence="2">
    <location>
        <begin position="165"/>
        <end position="191"/>
    </location>
</feature>
<keyword evidence="2" id="KW-0812">Transmembrane</keyword>
<reference evidence="3 4" key="1">
    <citation type="submission" date="2016-02" db="EMBL/GenBank/DDBJ databases">
        <title>Genome analysis of coral dinoflagellate symbionts highlights evolutionary adaptations to a symbiotic lifestyle.</title>
        <authorList>
            <person name="Aranda M."/>
            <person name="Li Y."/>
            <person name="Liew Y.J."/>
            <person name="Baumgarten S."/>
            <person name="Simakov O."/>
            <person name="Wilson M."/>
            <person name="Piel J."/>
            <person name="Ashoor H."/>
            <person name="Bougouffa S."/>
            <person name="Bajic V.B."/>
            <person name="Ryu T."/>
            <person name="Ravasi T."/>
            <person name="Bayer T."/>
            <person name="Micklem G."/>
            <person name="Kim H."/>
            <person name="Bhak J."/>
            <person name="Lajeunesse T.C."/>
            <person name="Voolstra C.R."/>
        </authorList>
    </citation>
    <scope>NUCLEOTIDE SEQUENCE [LARGE SCALE GENOMIC DNA]</scope>
    <source>
        <strain evidence="3 4">CCMP2467</strain>
    </source>
</reference>
<evidence type="ECO:0000256" key="1">
    <source>
        <dbReference type="SAM" id="MobiDB-lite"/>
    </source>
</evidence>
<accession>A0A1Q9DJZ3</accession>
<keyword evidence="2" id="KW-0472">Membrane</keyword>
<protein>
    <submittedName>
        <fullName evidence="3">Uncharacterized protein</fullName>
    </submittedName>
</protein>
<feature type="region of interest" description="Disordered" evidence="1">
    <location>
        <begin position="226"/>
        <end position="268"/>
    </location>
</feature>
<name>A0A1Q9DJZ3_SYMMI</name>
<feature type="compositionally biased region" description="Basic and acidic residues" evidence="1">
    <location>
        <begin position="257"/>
        <end position="268"/>
    </location>
</feature>
<keyword evidence="2" id="KW-1133">Transmembrane helix</keyword>
<dbReference type="EMBL" id="LSRX01000501">
    <property type="protein sequence ID" value="OLP95473.1"/>
    <property type="molecule type" value="Genomic_DNA"/>
</dbReference>
<gene>
    <name evidence="3" type="ORF">AK812_SmicGene22416</name>
</gene>
<sequence length="268" mass="28614">MFVTFFEGVVSSWHPAAECTKPGPSGAALVKANNRVALDTPDLTDVVYAVLCGSGLAPLALAARSTLLPSTQTYVTSKKFVKCSSHCLVEGAEWLGNCAFFDMSLSHAMLLLGTSYIAAGSRGDEVTLDPVMKASPGVSEAITAAQDWLFLTGPSPLVAATASRAWLRTLFIFGLATVAMILQIRSALAILKRGMNHLSKLDEQVAPEPMSPAAFHAAAEEAASLQRQRLAEHRRRLAPQSSVRRACSVPRPSPVKAESRPRARSAER</sequence>
<dbReference type="OrthoDB" id="430423at2759"/>
<organism evidence="3 4">
    <name type="scientific">Symbiodinium microadriaticum</name>
    <name type="common">Dinoflagellate</name>
    <name type="synonym">Zooxanthella microadriatica</name>
    <dbReference type="NCBI Taxonomy" id="2951"/>
    <lineage>
        <taxon>Eukaryota</taxon>
        <taxon>Sar</taxon>
        <taxon>Alveolata</taxon>
        <taxon>Dinophyceae</taxon>
        <taxon>Suessiales</taxon>
        <taxon>Symbiodiniaceae</taxon>
        <taxon>Symbiodinium</taxon>
    </lineage>
</organism>
<evidence type="ECO:0000313" key="3">
    <source>
        <dbReference type="EMBL" id="OLP95473.1"/>
    </source>
</evidence>
<dbReference type="AlphaFoldDB" id="A0A1Q9DJZ3"/>
<evidence type="ECO:0000256" key="2">
    <source>
        <dbReference type="SAM" id="Phobius"/>
    </source>
</evidence>
<proteinExistence type="predicted"/>
<dbReference type="Proteomes" id="UP000186817">
    <property type="component" value="Unassembled WGS sequence"/>
</dbReference>